<accession>A0A1V5ZGV6</accession>
<organism evidence="1">
    <name type="scientific">candidate division CPR1 bacterium ADurb.Bin160</name>
    <dbReference type="NCBI Taxonomy" id="1852826"/>
    <lineage>
        <taxon>Bacteria</taxon>
        <taxon>candidate division CPR1</taxon>
    </lineage>
</organism>
<comment type="caution">
    <text evidence="1">The sequence shown here is derived from an EMBL/GenBank/DDBJ whole genome shotgun (WGS) entry which is preliminary data.</text>
</comment>
<name>A0A1V5ZGV6_9BACT</name>
<dbReference type="EMBL" id="MWDB01000096">
    <property type="protein sequence ID" value="OQB39475.1"/>
    <property type="molecule type" value="Genomic_DNA"/>
</dbReference>
<protein>
    <submittedName>
        <fullName evidence="1">Uncharacterized protein</fullName>
    </submittedName>
</protein>
<evidence type="ECO:0000313" key="1">
    <source>
        <dbReference type="EMBL" id="OQB39475.1"/>
    </source>
</evidence>
<gene>
    <name evidence="1" type="ORF">BWY04_01573</name>
</gene>
<dbReference type="Proteomes" id="UP000485621">
    <property type="component" value="Unassembled WGS sequence"/>
</dbReference>
<reference evidence="1" key="1">
    <citation type="submission" date="2017-02" db="EMBL/GenBank/DDBJ databases">
        <title>Delving into the versatile metabolic prowess of the omnipresent phylum Bacteroidetes.</title>
        <authorList>
            <person name="Nobu M.K."/>
            <person name="Mei R."/>
            <person name="Narihiro T."/>
            <person name="Kuroda K."/>
            <person name="Liu W.-T."/>
        </authorList>
    </citation>
    <scope>NUCLEOTIDE SEQUENCE</scope>
    <source>
        <strain evidence="1">ADurb.Bin160</strain>
    </source>
</reference>
<sequence length="68" mass="8043">MIFKIFPETNWRPTYYFVEDPLVYSNNLKEIKGIECPKFVSNIALERMRLSLIGNGIKFFNCPIKQLL</sequence>
<proteinExistence type="predicted"/>
<dbReference type="AlphaFoldDB" id="A0A1V5ZGV6"/>